<sequence length="123" mass="14518">MKHVDTIVLVEDIKVSKEFYINMIGLEILYDWGNMVIFKDRFSIHQANKLMPEQEINKCIHAGKQGYNNLVIYFEVEDIEEEYNKIVQKGVKVIHGITELPWQKIFRIYDPDNHIIEIGGPHF</sequence>
<dbReference type="InterPro" id="IPR025870">
    <property type="entry name" value="Glyoxalase-like_dom"/>
</dbReference>
<feature type="domain" description="VOC" evidence="1">
    <location>
        <begin position="1"/>
        <end position="121"/>
    </location>
</feature>
<evidence type="ECO:0000259" key="1">
    <source>
        <dbReference type="PROSITE" id="PS51819"/>
    </source>
</evidence>
<comment type="caution">
    <text evidence="2">The sequence shown here is derived from an EMBL/GenBank/DDBJ whole genome shotgun (WGS) entry which is preliminary data.</text>
</comment>
<organism evidence="2 3">
    <name type="scientific">Ruminiclostridium cellobioparum subsp. termitidis CT1112</name>
    <dbReference type="NCBI Taxonomy" id="1195236"/>
    <lineage>
        <taxon>Bacteria</taxon>
        <taxon>Bacillati</taxon>
        <taxon>Bacillota</taxon>
        <taxon>Clostridia</taxon>
        <taxon>Eubacteriales</taxon>
        <taxon>Oscillospiraceae</taxon>
        <taxon>Ruminiclostridium</taxon>
    </lineage>
</organism>
<dbReference type="RefSeq" id="WP_004624995.1">
    <property type="nucleotide sequence ID" value="NZ_AORV01000026.1"/>
</dbReference>
<dbReference type="InterPro" id="IPR037523">
    <property type="entry name" value="VOC_core"/>
</dbReference>
<evidence type="ECO:0000313" key="2">
    <source>
        <dbReference type="EMBL" id="EMS72734.1"/>
    </source>
</evidence>
<dbReference type="eggNOG" id="COG0346">
    <property type="taxonomic scope" value="Bacteria"/>
</dbReference>
<keyword evidence="3" id="KW-1185">Reference proteome</keyword>
<name>S0FU77_RUMCE</name>
<dbReference type="Pfam" id="PF12681">
    <property type="entry name" value="Glyoxalase_2"/>
    <property type="match status" value="1"/>
</dbReference>
<protein>
    <submittedName>
        <fullName evidence="2">Glyoxalase/Bleomycin resistance protein/Dioxygenase superfamily</fullName>
    </submittedName>
</protein>
<dbReference type="AlphaFoldDB" id="S0FU77"/>
<keyword evidence="2" id="KW-0560">Oxidoreductase</keyword>
<evidence type="ECO:0000313" key="3">
    <source>
        <dbReference type="Proteomes" id="UP000014155"/>
    </source>
</evidence>
<proteinExistence type="predicted"/>
<dbReference type="PATRIC" id="fig|1195236.3.peg.1652"/>
<dbReference type="Gene3D" id="3.10.180.10">
    <property type="entry name" value="2,3-Dihydroxybiphenyl 1,2-Dioxygenase, domain 1"/>
    <property type="match status" value="1"/>
</dbReference>
<reference evidence="2 3" key="1">
    <citation type="journal article" date="2013" name="Genome Announc.">
        <title>Draft Genome Sequence of the Cellulolytic, Mesophilic, Anaerobic Bacterium Clostridium termitidis Strain CT1112 (DSM 5398).</title>
        <authorList>
            <person name="Lal S."/>
            <person name="Ramachandran U."/>
            <person name="Zhang X."/>
            <person name="Munir R."/>
            <person name="Sparling R."/>
            <person name="Levin D.B."/>
        </authorList>
    </citation>
    <scope>NUCLEOTIDE SEQUENCE [LARGE SCALE GENOMIC DNA]</scope>
    <source>
        <strain evidence="2 3">CT1112</strain>
    </source>
</reference>
<gene>
    <name evidence="2" type="ORF">CTER_1335</name>
</gene>
<accession>S0FU77</accession>
<dbReference type="GO" id="GO:0051213">
    <property type="term" value="F:dioxygenase activity"/>
    <property type="evidence" value="ECO:0007669"/>
    <property type="project" value="UniProtKB-KW"/>
</dbReference>
<dbReference type="InterPro" id="IPR029068">
    <property type="entry name" value="Glyas_Bleomycin-R_OHBP_Dase"/>
</dbReference>
<dbReference type="SUPFAM" id="SSF54593">
    <property type="entry name" value="Glyoxalase/Bleomycin resistance protein/Dihydroxybiphenyl dioxygenase"/>
    <property type="match status" value="1"/>
</dbReference>
<dbReference type="EMBL" id="AORV01000026">
    <property type="protein sequence ID" value="EMS72734.1"/>
    <property type="molecule type" value="Genomic_DNA"/>
</dbReference>
<dbReference type="STRING" id="1195236.CTER_1335"/>
<dbReference type="PROSITE" id="PS51819">
    <property type="entry name" value="VOC"/>
    <property type="match status" value="1"/>
</dbReference>
<keyword evidence="2" id="KW-0223">Dioxygenase</keyword>
<dbReference type="Proteomes" id="UP000014155">
    <property type="component" value="Unassembled WGS sequence"/>
</dbReference>